<dbReference type="PANTHER" id="PTHR15350:SF2">
    <property type="entry name" value="EUKARYOTIC TRANSLATION INITIATION FACTOR 3 SUBUNIT M"/>
    <property type="match status" value="1"/>
</dbReference>
<sequence>MSNIPDPSDTTRNNIENLIKSACEKYNLERPSNPAIIDQTKLVIRPLLQKMESKEFYQWFCPIWQNFEDLYSLEENETAWPELVGKIASALTERDSEDEEFRNPILCAMCVSYMLASLNSHVVAQSYALRMLLLFATRTELSQNVPFIHWLLNFMQHRIDNMIEIRDDKQRELFTSVCVGLFDSIPVFDSLCSRSILKFFGTSEFTQILYNNKDQKSHLESIATKTFNTTLSDDSFFVFETIHKTKLVYEFLTKDQQDLLKIFVSGGIGDFEAFVESHKDYIAKDNLDIETMRDKILVLSFVSLAHGKKSIGFPEAQKGLNLDKLSVKRLCVRINSTNAAKLSIDSVNEKIIIDYCQPRLMTDDVWGSMASRLQELAQSLVPE</sequence>
<dbReference type="OrthoDB" id="10267031at2759"/>
<dbReference type="GO" id="GO:0005852">
    <property type="term" value="C:eukaryotic translation initiation factor 3 complex"/>
    <property type="evidence" value="ECO:0007669"/>
    <property type="project" value="TreeGrafter"/>
</dbReference>
<dbReference type="AlphaFoldDB" id="A0A1J4KKX9"/>
<evidence type="ECO:0000313" key="1">
    <source>
        <dbReference type="EMBL" id="OHT11794.1"/>
    </source>
</evidence>
<keyword evidence="2" id="KW-1185">Reference proteome</keyword>
<gene>
    <name evidence="1" type="ORF">TRFO_18696</name>
</gene>
<dbReference type="VEuPathDB" id="TrichDB:TRFO_18696"/>
<name>A0A1J4KKX9_9EUKA</name>
<dbReference type="InterPro" id="IPR045237">
    <property type="entry name" value="COPS7/eIF3m"/>
</dbReference>
<dbReference type="RefSeq" id="XP_068364930.1">
    <property type="nucleotide sequence ID" value="XM_068500329.1"/>
</dbReference>
<organism evidence="1 2">
    <name type="scientific">Tritrichomonas foetus</name>
    <dbReference type="NCBI Taxonomy" id="1144522"/>
    <lineage>
        <taxon>Eukaryota</taxon>
        <taxon>Metamonada</taxon>
        <taxon>Parabasalia</taxon>
        <taxon>Tritrichomonadida</taxon>
        <taxon>Tritrichomonadidae</taxon>
        <taxon>Tritrichomonas</taxon>
    </lineage>
</organism>
<accession>A0A1J4KKX9</accession>
<protein>
    <submittedName>
        <fullName evidence="1">Uncharacterized protein</fullName>
    </submittedName>
</protein>
<dbReference type="GO" id="GO:0002183">
    <property type="term" value="P:cytoplasmic translational initiation"/>
    <property type="evidence" value="ECO:0007669"/>
    <property type="project" value="TreeGrafter"/>
</dbReference>
<dbReference type="PANTHER" id="PTHR15350">
    <property type="entry name" value="COP9 SIGNALOSOME COMPLEX SUBUNIT 7/DENDRITIC CELL PROTEIN GA17"/>
    <property type="match status" value="1"/>
</dbReference>
<dbReference type="EMBL" id="MLAK01000579">
    <property type="protein sequence ID" value="OHT11794.1"/>
    <property type="molecule type" value="Genomic_DNA"/>
</dbReference>
<dbReference type="Proteomes" id="UP000179807">
    <property type="component" value="Unassembled WGS sequence"/>
</dbReference>
<proteinExistence type="predicted"/>
<evidence type="ECO:0000313" key="2">
    <source>
        <dbReference type="Proteomes" id="UP000179807"/>
    </source>
</evidence>
<reference evidence="1" key="1">
    <citation type="submission" date="2016-10" db="EMBL/GenBank/DDBJ databases">
        <authorList>
            <person name="Benchimol M."/>
            <person name="Almeida L.G."/>
            <person name="Vasconcelos A.T."/>
            <person name="Perreira-Neves A."/>
            <person name="Rosa I.A."/>
            <person name="Tasca T."/>
            <person name="Bogo M.R."/>
            <person name="de Souza W."/>
        </authorList>
    </citation>
    <scope>NUCLEOTIDE SEQUENCE [LARGE SCALE GENOMIC DNA]</scope>
    <source>
        <strain evidence="1">K</strain>
    </source>
</reference>
<comment type="caution">
    <text evidence="1">The sequence shown here is derived from an EMBL/GenBank/DDBJ whole genome shotgun (WGS) entry which is preliminary data.</text>
</comment>
<dbReference type="GeneID" id="94835033"/>